<evidence type="ECO:0000313" key="2">
    <source>
        <dbReference type="EMBL" id="SDH57468.1"/>
    </source>
</evidence>
<dbReference type="STRING" id="335973.SAMN04488693_101618"/>
<dbReference type="InterPro" id="IPR036291">
    <property type="entry name" value="NAD(P)-bd_dom_sf"/>
</dbReference>
<dbReference type="AlphaFoldDB" id="A0A1G8DIG8"/>
<accession>A0A1G8DIG8</accession>
<dbReference type="SUPFAM" id="SSF51735">
    <property type="entry name" value="NAD(P)-binding Rossmann-fold domains"/>
    <property type="match status" value="1"/>
</dbReference>
<name>A0A1G8DIG8_9MICC</name>
<sequence length="344" mass="36608">MRIAVIGATGNVGTALLRRLQQARAENPALELVGISRRKPSQDHAPYSGVEWHTADVGTDTGRESLTATLKGTDAVVHLAWAIQPNRDEDAMHRTNVIGTQNALQAAADAGVRHFVCASSVGAYSPAPKDRQVTEGWPTGGIASSHYSRHKAAQEDLLDAFERDFPEIPVARVRPGLIFQADAGEEIGRYFLGPLIPKSILNKLSLPILPIPSQLVFQAVHAADMADAYWRIVDQRASGAFNIAADPILTPPLVGGLLGAKRVFNLPVSVLRAAVAASWALHLQATDPGWIDMASQAPVMNTDRARTLLGWEPTRSSVAAMREVIDGMAGGSGVHGSPSLRPGG</sequence>
<feature type="domain" description="NAD-dependent epimerase/dehydratase" evidence="1">
    <location>
        <begin position="3"/>
        <end position="244"/>
    </location>
</feature>
<organism evidence="2 3">
    <name type="scientific">Arthrobacter subterraneus</name>
    <dbReference type="NCBI Taxonomy" id="335973"/>
    <lineage>
        <taxon>Bacteria</taxon>
        <taxon>Bacillati</taxon>
        <taxon>Actinomycetota</taxon>
        <taxon>Actinomycetes</taxon>
        <taxon>Micrococcales</taxon>
        <taxon>Micrococcaceae</taxon>
        <taxon>Arthrobacter</taxon>
    </lineage>
</organism>
<reference evidence="2 3" key="1">
    <citation type="submission" date="2016-10" db="EMBL/GenBank/DDBJ databases">
        <authorList>
            <person name="de Groot N.N."/>
        </authorList>
    </citation>
    <scope>NUCLEOTIDE SEQUENCE [LARGE SCALE GENOMIC DNA]</scope>
    <source>
        <strain evidence="2 3">NP_1H</strain>
    </source>
</reference>
<dbReference type="InterPro" id="IPR050177">
    <property type="entry name" value="Lipid_A_modif_metabolic_enz"/>
</dbReference>
<protein>
    <submittedName>
        <fullName evidence="2">Nucleoside-diphosphate-sugar epimerase</fullName>
    </submittedName>
</protein>
<dbReference type="Proteomes" id="UP000199258">
    <property type="component" value="Unassembled WGS sequence"/>
</dbReference>
<dbReference type="EMBL" id="FNDT01000001">
    <property type="protein sequence ID" value="SDH57468.1"/>
    <property type="molecule type" value="Genomic_DNA"/>
</dbReference>
<proteinExistence type="predicted"/>
<dbReference type="OrthoDB" id="3338687at2"/>
<dbReference type="Pfam" id="PF01370">
    <property type="entry name" value="Epimerase"/>
    <property type="match status" value="1"/>
</dbReference>
<keyword evidence="3" id="KW-1185">Reference proteome</keyword>
<evidence type="ECO:0000313" key="3">
    <source>
        <dbReference type="Proteomes" id="UP000199258"/>
    </source>
</evidence>
<dbReference type="InterPro" id="IPR001509">
    <property type="entry name" value="Epimerase_deHydtase"/>
</dbReference>
<dbReference type="Gene3D" id="3.40.50.720">
    <property type="entry name" value="NAD(P)-binding Rossmann-like Domain"/>
    <property type="match status" value="1"/>
</dbReference>
<dbReference type="RefSeq" id="WP_090584426.1">
    <property type="nucleotide sequence ID" value="NZ_FNDT01000001.1"/>
</dbReference>
<evidence type="ECO:0000259" key="1">
    <source>
        <dbReference type="Pfam" id="PF01370"/>
    </source>
</evidence>
<dbReference type="PANTHER" id="PTHR43245">
    <property type="entry name" value="BIFUNCTIONAL POLYMYXIN RESISTANCE PROTEIN ARNA"/>
    <property type="match status" value="1"/>
</dbReference>
<gene>
    <name evidence="2" type="ORF">SAMN04488693_101618</name>
</gene>